<evidence type="ECO:0000256" key="12">
    <source>
        <dbReference type="ARBA" id="ARBA00060594"/>
    </source>
</evidence>
<sequence length="402" mass="43433">MTSSARRPLLNRRLAEFGTTIFAEMSALALSTGSINLGQGFPDTDGPEVIREAAVRALRDGRGNQYPPGPGIPELRTAIAAHQERRYGLTYAPDTEVLVTAGATEAIAATLLALLEPGDEVIALEPYYDSYAACIAMAGGTRVPVTLRPHEETRDGVVHRRFRLDLDELRDAVTDNTRLLLINTPHNPTGTVLTRAELTAIAELAVERDLLVVTDEVYEHLVFGEAEHIPLATLPGMRGRTVTIGSAGKSFSFTGWKVGWVTASPELVTAVRSAKQFLTYVSSGPFQYAVAEALALPDTYFQAFGADMLAKRDLLSAGLTEAGFKVFQPAGTYFVTTDIRPLGENDGFAFCRALPERAGVVAIPNAVFYDHREAGAPFVRFAFCKKTSVLEEAVSRLKTLAG</sequence>
<dbReference type="SUPFAM" id="SSF53383">
    <property type="entry name" value="PLP-dependent transferases"/>
    <property type="match status" value="1"/>
</dbReference>
<dbReference type="CDD" id="cd00609">
    <property type="entry name" value="AAT_like"/>
    <property type="match status" value="1"/>
</dbReference>
<feature type="domain" description="Aminotransferase class I/classII large" evidence="16">
    <location>
        <begin position="35"/>
        <end position="397"/>
    </location>
</feature>
<protein>
    <recommendedName>
        <fullName evidence="14">Probable N-succinyldiaminopimelate aminotransferase DapC</fullName>
        <ecNumber evidence="13">2.6.1.17</ecNumber>
    </recommendedName>
    <alternativeName>
        <fullName evidence="15">DAP-AT</fullName>
    </alternativeName>
</protein>
<dbReference type="PANTHER" id="PTHR43807">
    <property type="entry name" value="FI04487P"/>
    <property type="match status" value="1"/>
</dbReference>
<keyword evidence="9" id="KW-0663">Pyridoxal phosphate</keyword>
<dbReference type="EC" id="2.6.1.17" evidence="13"/>
<evidence type="ECO:0000259" key="16">
    <source>
        <dbReference type="Pfam" id="PF00155"/>
    </source>
</evidence>
<comment type="similarity">
    <text evidence="3">Belongs to the class-III pyridoxal-phosphate-dependent aminotransferase family.</text>
</comment>
<dbReference type="Gene3D" id="3.40.640.10">
    <property type="entry name" value="Type I PLP-dependent aspartate aminotransferase-like (Major domain)"/>
    <property type="match status" value="1"/>
</dbReference>
<dbReference type="Pfam" id="PF00155">
    <property type="entry name" value="Aminotran_1_2"/>
    <property type="match status" value="1"/>
</dbReference>
<keyword evidence="7" id="KW-0028">Amino-acid biosynthesis</keyword>
<keyword evidence="6 17" id="KW-0032">Aminotransferase</keyword>
<dbReference type="GO" id="GO:0008652">
    <property type="term" value="P:amino acid biosynthetic process"/>
    <property type="evidence" value="ECO:0007669"/>
    <property type="project" value="UniProtKB-KW"/>
</dbReference>
<evidence type="ECO:0000256" key="5">
    <source>
        <dbReference type="ARBA" id="ARBA00022490"/>
    </source>
</evidence>
<dbReference type="AlphaFoldDB" id="A0A7G1P1I0"/>
<dbReference type="Proteomes" id="UP000516444">
    <property type="component" value="Chromosome"/>
</dbReference>
<evidence type="ECO:0000256" key="8">
    <source>
        <dbReference type="ARBA" id="ARBA00022679"/>
    </source>
</evidence>
<dbReference type="PANTHER" id="PTHR43807:SF20">
    <property type="entry name" value="FI04487P"/>
    <property type="match status" value="1"/>
</dbReference>
<dbReference type="Gene3D" id="3.90.1150.10">
    <property type="entry name" value="Aspartate Aminotransferase, domain 1"/>
    <property type="match status" value="1"/>
</dbReference>
<evidence type="ECO:0000256" key="11">
    <source>
        <dbReference type="ARBA" id="ARBA00055496"/>
    </source>
</evidence>
<evidence type="ECO:0000256" key="6">
    <source>
        <dbReference type="ARBA" id="ARBA00022576"/>
    </source>
</evidence>
<dbReference type="InterPro" id="IPR015422">
    <property type="entry name" value="PyrdxlP-dep_Trfase_small"/>
</dbReference>
<dbReference type="GO" id="GO:0005737">
    <property type="term" value="C:cytoplasm"/>
    <property type="evidence" value="ECO:0007669"/>
    <property type="project" value="UniProtKB-SubCell"/>
</dbReference>
<dbReference type="NCBIfam" id="NF005855">
    <property type="entry name" value="PRK07777.1"/>
    <property type="match status" value="1"/>
</dbReference>
<evidence type="ECO:0000256" key="4">
    <source>
        <dbReference type="ARBA" id="ARBA00011738"/>
    </source>
</evidence>
<dbReference type="EMBL" id="AP023440">
    <property type="protein sequence ID" value="BCL29623.1"/>
    <property type="molecule type" value="Genomic_DNA"/>
</dbReference>
<reference evidence="17 18" key="1">
    <citation type="journal article" date="2014" name="Int. J. Syst. Evol. Microbiol.">
        <title>Complete genome sequence of Corynebacterium casei LMG S-19264T (=DSM 44701T), isolated from a smear-ripened cheese.</title>
        <authorList>
            <consortium name="US DOE Joint Genome Institute (JGI-PGF)"/>
            <person name="Walter F."/>
            <person name="Albersmeier A."/>
            <person name="Kalinowski J."/>
            <person name="Ruckert C."/>
        </authorList>
    </citation>
    <scope>NUCLEOTIDE SEQUENCE [LARGE SCALE GENOMIC DNA]</scope>
    <source>
        <strain evidence="17 18">JCM 4677</strain>
    </source>
</reference>
<name>A0A7G1P1I0_9ACTN</name>
<dbReference type="KEGG" id="sgm:GCM10017557_44820"/>
<evidence type="ECO:0000256" key="3">
    <source>
        <dbReference type="ARBA" id="ARBA00008954"/>
    </source>
</evidence>
<comment type="subcellular location">
    <subcellularLocation>
        <location evidence="2">Cytoplasm</location>
    </subcellularLocation>
</comment>
<evidence type="ECO:0000313" key="17">
    <source>
        <dbReference type="EMBL" id="BCL29623.1"/>
    </source>
</evidence>
<keyword evidence="8" id="KW-0808">Transferase</keyword>
<evidence type="ECO:0000256" key="2">
    <source>
        <dbReference type="ARBA" id="ARBA00004496"/>
    </source>
</evidence>
<evidence type="ECO:0000256" key="7">
    <source>
        <dbReference type="ARBA" id="ARBA00022605"/>
    </source>
</evidence>
<dbReference type="InterPro" id="IPR051326">
    <property type="entry name" value="Kynurenine-oxoglutarate_AT"/>
</dbReference>
<gene>
    <name evidence="17" type="ORF">GCM10017557_44820</name>
</gene>
<comment type="subunit">
    <text evidence="4">Homodimer.</text>
</comment>
<dbReference type="GO" id="GO:0030170">
    <property type="term" value="F:pyridoxal phosphate binding"/>
    <property type="evidence" value="ECO:0007669"/>
    <property type="project" value="InterPro"/>
</dbReference>
<comment type="catalytic activity">
    <reaction evidence="10">
        <text>N-succinyl-(2S,6S)-2,6-diaminopimelate + 2-oxoglutarate = (S)-2-succinylamino-6-oxoheptanedioate + L-glutamate</text>
        <dbReference type="Rhea" id="RHEA:11960"/>
        <dbReference type="ChEBI" id="CHEBI:15685"/>
        <dbReference type="ChEBI" id="CHEBI:16810"/>
        <dbReference type="ChEBI" id="CHEBI:29985"/>
        <dbReference type="ChEBI" id="CHEBI:58087"/>
        <dbReference type="EC" id="2.6.1.17"/>
    </reaction>
</comment>
<evidence type="ECO:0000256" key="10">
    <source>
        <dbReference type="ARBA" id="ARBA00051121"/>
    </source>
</evidence>
<dbReference type="GO" id="GO:0016212">
    <property type="term" value="F:kynurenine-oxoglutarate transaminase activity"/>
    <property type="evidence" value="ECO:0007669"/>
    <property type="project" value="TreeGrafter"/>
</dbReference>
<keyword evidence="18" id="KW-1185">Reference proteome</keyword>
<comment type="cofactor">
    <cofactor evidence="1">
        <name>pyridoxal 5'-phosphate</name>
        <dbReference type="ChEBI" id="CHEBI:597326"/>
    </cofactor>
</comment>
<dbReference type="InterPro" id="IPR015424">
    <property type="entry name" value="PyrdxlP-dep_Trfase"/>
</dbReference>
<organism evidence="17 18">
    <name type="scientific">Streptomyces aurantiacus</name>
    <dbReference type="NCBI Taxonomy" id="47760"/>
    <lineage>
        <taxon>Bacteria</taxon>
        <taxon>Bacillati</taxon>
        <taxon>Actinomycetota</taxon>
        <taxon>Actinomycetes</taxon>
        <taxon>Kitasatosporales</taxon>
        <taxon>Streptomycetaceae</taxon>
        <taxon>Streptomyces</taxon>
        <taxon>Streptomyces aurantiacus group</taxon>
    </lineage>
</organism>
<evidence type="ECO:0000313" key="18">
    <source>
        <dbReference type="Proteomes" id="UP000516444"/>
    </source>
</evidence>
<accession>A0A7G1P1I0</accession>
<keyword evidence="5" id="KW-0963">Cytoplasm</keyword>
<dbReference type="InterPro" id="IPR004839">
    <property type="entry name" value="Aminotransferase_I/II_large"/>
</dbReference>
<evidence type="ECO:0000256" key="15">
    <source>
        <dbReference type="ARBA" id="ARBA00078668"/>
    </source>
</evidence>
<dbReference type="GO" id="GO:0009016">
    <property type="term" value="F:succinyldiaminopimelate transaminase activity"/>
    <property type="evidence" value="ECO:0007669"/>
    <property type="project" value="UniProtKB-EC"/>
</dbReference>
<evidence type="ECO:0000256" key="1">
    <source>
        <dbReference type="ARBA" id="ARBA00001933"/>
    </source>
</evidence>
<proteinExistence type="inferred from homology"/>
<dbReference type="InterPro" id="IPR015421">
    <property type="entry name" value="PyrdxlP-dep_Trfase_major"/>
</dbReference>
<comment type="function">
    <text evidence="11">Involved in the lysine biosynthetic pathways. It catalyzes the transfer of an amino group from L-glutamate to N-succinyl-2-l-amino-6-oxoheptanedioate (N-succinyl-2-l-amino-6-ketopimelate) in a PLP-dependent reaction, yielding as products N-succinyl-l-2,6-diaminoheptanedioate (N-succinyl-diaminopimelate) and 2-oxoglutarate.</text>
</comment>
<comment type="pathway">
    <text evidence="12">Amino-acid biosynthesis; L-lysine biosynthesis via DAP pathway; LL-2,6-diaminopimelate from (S)-tetrahydrodipicolinate (succinylase route): step 2/3.</text>
</comment>
<dbReference type="FunFam" id="3.40.640.10:FF:000076">
    <property type="entry name" value="N-succinyldiaminopimelate aminotransferase DapC"/>
    <property type="match status" value="1"/>
</dbReference>
<evidence type="ECO:0000256" key="9">
    <source>
        <dbReference type="ARBA" id="ARBA00022898"/>
    </source>
</evidence>
<evidence type="ECO:0000256" key="14">
    <source>
        <dbReference type="ARBA" id="ARBA00073795"/>
    </source>
</evidence>
<evidence type="ECO:0000256" key="13">
    <source>
        <dbReference type="ARBA" id="ARBA00066978"/>
    </source>
</evidence>